<evidence type="ECO:0000313" key="1">
    <source>
        <dbReference type="EMBL" id="NMF66014.1"/>
    </source>
</evidence>
<dbReference type="InterPro" id="IPR011990">
    <property type="entry name" value="TPR-like_helical_dom_sf"/>
</dbReference>
<feature type="non-terminal residue" evidence="1">
    <location>
        <position position="1"/>
    </location>
</feature>
<protein>
    <recommendedName>
        <fullName evidence="3">CHAT domain-containing protein</fullName>
    </recommendedName>
</protein>
<dbReference type="Gene3D" id="1.25.40.10">
    <property type="entry name" value="Tetratricopeptide repeat domain"/>
    <property type="match status" value="2"/>
</dbReference>
<proteinExistence type="predicted"/>
<dbReference type="SUPFAM" id="SSF48452">
    <property type="entry name" value="TPR-like"/>
    <property type="match status" value="2"/>
</dbReference>
<organism evidence="1 2">
    <name type="scientific">Brasilonema octagenarum UFV-OR1</name>
    <dbReference type="NCBI Taxonomy" id="417115"/>
    <lineage>
        <taxon>Bacteria</taxon>
        <taxon>Bacillati</taxon>
        <taxon>Cyanobacteriota</taxon>
        <taxon>Cyanophyceae</taxon>
        <taxon>Nostocales</taxon>
        <taxon>Scytonemataceae</taxon>
        <taxon>Brasilonema</taxon>
        <taxon>Octagenarum group</taxon>
    </lineage>
</organism>
<dbReference type="InterPro" id="IPR019734">
    <property type="entry name" value="TPR_rpt"/>
</dbReference>
<gene>
    <name evidence="1" type="ORF">DP115_26015</name>
</gene>
<reference evidence="1 2" key="1">
    <citation type="submission" date="2018-06" db="EMBL/GenBank/DDBJ databases">
        <title>Comparative genomics of Brasilonema spp. strains.</title>
        <authorList>
            <person name="Alvarenga D.O."/>
            <person name="Fiore M.F."/>
            <person name="Varani A.M."/>
        </authorList>
    </citation>
    <scope>NUCLEOTIDE SEQUENCE [LARGE SCALE GENOMIC DNA]</scope>
    <source>
        <strain evidence="1 2">UFV-OR1</strain>
    </source>
</reference>
<dbReference type="EMBL" id="QMEC01000130">
    <property type="protein sequence ID" value="NMF66014.1"/>
    <property type="molecule type" value="Genomic_DNA"/>
</dbReference>
<comment type="caution">
    <text evidence="1">The sequence shown here is derived from an EMBL/GenBank/DDBJ whole genome shotgun (WGS) entry which is preliminary data.</text>
</comment>
<evidence type="ECO:0000313" key="2">
    <source>
        <dbReference type="Proteomes" id="UP000762253"/>
    </source>
</evidence>
<keyword evidence="2" id="KW-1185">Reference proteome</keyword>
<evidence type="ECO:0008006" key="3">
    <source>
        <dbReference type="Google" id="ProtNLM"/>
    </source>
</evidence>
<sequence>YSLFAFYGFVRLGARCELRNLAIQLREALNLSSPTAVNISEEDLQAHLQFLMTVLRATAESRGDARVVYPLLANNTKYLNLNLVEVLRRWVTNRLAKVQTNDIQSIAGYIGNVSNLIQQFPLGDKASNMEIAIAGYEAILTVFTRDAFPQDWAHAQNNLGNAYCDRILGEKAQNLELAIASYTNALSVRTRDAFPQDWADTQNNLGTAYCNRILGEKAQNLELAIASYTAALSVRTRDAFPQDWAATQNNLAAAYSDRILGEKAQNLELAIASYTNALSVRTRDAFPQDWATTQNNLGNAYCNRILGEKAQNIELAIASFSAALEVYTRQAFPQNHADTSFNLGIAYQDAQRLTEAYTTFHSAIETAELLRGEIVSGDQSKRKQAEEWNKLYRRMVKVCLELGNITEAFEYVERSKTRNLVELILERDLNTIFPPEIVTELEQLRREIASGQNQLQNHKAENPTALAQHLQQLREKRKELQDSYLPIGYGFKFDQFQATLDHQTAVIEWYITSAGIETFIITRDSLQRLNISKQTDEENAWINWANEYFNAYYQPEKTEWKNSLASRLRHLAEILHLEDILKLVPETCSRLVLIPHHYLHLFPLHALPLANGDFLCDIFPNGVSYAPSCQLLQQVQLRQRPDFQSLFAIQNPTEDLYQDYEWDLGAVAAIKKQFVSSEILKQANAKKSR</sequence>
<dbReference type="SMART" id="SM00028">
    <property type="entry name" value="TPR"/>
    <property type="match status" value="5"/>
</dbReference>
<accession>A0ABX1MGM7</accession>
<name>A0ABX1MGM7_9CYAN</name>
<dbReference type="Proteomes" id="UP000762253">
    <property type="component" value="Unassembled WGS sequence"/>
</dbReference>